<dbReference type="EMBL" id="CMVM020000020">
    <property type="status" value="NOT_ANNOTATED_CDS"/>
    <property type="molecule type" value="Genomic_DNA"/>
</dbReference>
<proteinExistence type="predicted"/>
<organism evidence="2 3">
    <name type="scientific">Onchocerca volvulus</name>
    <dbReference type="NCBI Taxonomy" id="6282"/>
    <lineage>
        <taxon>Eukaryota</taxon>
        <taxon>Metazoa</taxon>
        <taxon>Ecdysozoa</taxon>
        <taxon>Nematoda</taxon>
        <taxon>Chromadorea</taxon>
        <taxon>Rhabditida</taxon>
        <taxon>Spirurina</taxon>
        <taxon>Spiruromorpha</taxon>
        <taxon>Filarioidea</taxon>
        <taxon>Onchocercidae</taxon>
        <taxon>Onchocerca</taxon>
    </lineage>
</organism>
<evidence type="ECO:0000256" key="1">
    <source>
        <dbReference type="SAM" id="Phobius"/>
    </source>
</evidence>
<protein>
    <submittedName>
        <fullName evidence="2">Uncharacterized protein</fullName>
    </submittedName>
</protein>
<keyword evidence="1" id="KW-0472">Membrane</keyword>
<keyword evidence="1" id="KW-1133">Transmembrane helix</keyword>
<evidence type="ECO:0000313" key="3">
    <source>
        <dbReference type="Proteomes" id="UP000024404"/>
    </source>
</evidence>
<dbReference type="EnsemblMetazoa" id="OVOC337.1">
    <property type="protein sequence ID" value="OVOC337.1"/>
    <property type="gene ID" value="WBGene00237146"/>
</dbReference>
<feature type="transmembrane region" description="Helical" evidence="1">
    <location>
        <begin position="184"/>
        <end position="211"/>
    </location>
</feature>
<evidence type="ECO:0000313" key="2">
    <source>
        <dbReference type="EnsemblMetazoa" id="OVOC337.1"/>
    </source>
</evidence>
<keyword evidence="1" id="KW-0812">Transmembrane</keyword>
<reference evidence="2" key="2">
    <citation type="submission" date="2022-06" db="UniProtKB">
        <authorList>
            <consortium name="EnsemblMetazoa"/>
        </authorList>
    </citation>
    <scope>IDENTIFICATION</scope>
</reference>
<dbReference type="AlphaFoldDB" id="A0A8R1XV95"/>
<dbReference type="Proteomes" id="UP000024404">
    <property type="component" value="Unassembled WGS sequence"/>
</dbReference>
<sequence length="253" mass="27783">MTISDRCLSLCQPSYVQQLAINTMSSPSPSPSSSSSTTTTSVVEGRSSSCCIIICKSIVIMRLLLIACVTFIITVSLPIASAQEIDASTEPTDVNSIGSSESSSQCNTNEMFDGKICKCAPGYFMQSDKESRLRCEDECEEVYSSFFTYGACVSGIYGRLPKNAQPQCNMRCGVRIHTLTSIGIFLTFAAAIATLIFTLPVCITTCISCLSARKASKTAKRVFIETQNQPYKDQQFQTLPYNPYVYWPYYGRT</sequence>
<name>A0A8R1XV95_ONCVO</name>
<keyword evidence="3" id="KW-1185">Reference proteome</keyword>
<accession>A0A8R1XV95</accession>
<feature type="transmembrane region" description="Helical" evidence="1">
    <location>
        <begin position="63"/>
        <end position="81"/>
    </location>
</feature>
<reference evidence="3" key="1">
    <citation type="submission" date="2013-10" db="EMBL/GenBank/DDBJ databases">
        <title>Genome sequencing of Onchocerca volvulus.</title>
        <authorList>
            <person name="Cotton J."/>
            <person name="Tsai J."/>
            <person name="Stanley E."/>
            <person name="Tracey A."/>
            <person name="Holroyd N."/>
            <person name="Lustigman S."/>
            <person name="Berriman M."/>
        </authorList>
    </citation>
    <scope>NUCLEOTIDE SEQUENCE</scope>
</reference>